<reference evidence="2" key="1">
    <citation type="submission" date="2022-06" db="EMBL/GenBank/DDBJ databases">
        <title>Complete Genome Sequence of Arcanobacterium pinnipediorum strain DSM 28752 isolated from a harbour seal.</title>
        <authorList>
            <person name="Borowiak M."/>
            <person name="Kreitlow A."/>
            <person name="Alssahen M."/>
            <person name="Malorny B."/>
            <person name="Laemmler C."/>
            <person name="Prenger-Berninghoff E."/>
            <person name="Siebert U."/>
            <person name="Ploetz M."/>
            <person name="Abdulmawjood A."/>
        </authorList>
    </citation>
    <scope>NUCLEOTIDE SEQUENCE</scope>
    <source>
        <strain evidence="2">DSM 28752</strain>
    </source>
</reference>
<feature type="transmembrane region" description="Helical" evidence="1">
    <location>
        <begin position="84"/>
        <end position="106"/>
    </location>
</feature>
<keyword evidence="1" id="KW-0812">Transmembrane</keyword>
<proteinExistence type="predicted"/>
<feature type="transmembrane region" description="Helical" evidence="1">
    <location>
        <begin position="21"/>
        <end position="45"/>
    </location>
</feature>
<keyword evidence="1" id="KW-0472">Membrane</keyword>
<feature type="transmembrane region" description="Helical" evidence="1">
    <location>
        <begin position="112"/>
        <end position="132"/>
    </location>
</feature>
<keyword evidence="1" id="KW-1133">Transmembrane helix</keyword>
<feature type="transmembrane region" description="Helical" evidence="1">
    <location>
        <begin position="51"/>
        <end position="72"/>
    </location>
</feature>
<dbReference type="EMBL" id="CP099547">
    <property type="protein sequence ID" value="USR79714.1"/>
    <property type="molecule type" value="Genomic_DNA"/>
</dbReference>
<protein>
    <recommendedName>
        <fullName evidence="4">ATP synthase protein I</fullName>
    </recommendedName>
</protein>
<evidence type="ECO:0000256" key="1">
    <source>
        <dbReference type="SAM" id="Phobius"/>
    </source>
</evidence>
<name>A0ABY5AHP4_9ACTO</name>
<dbReference type="RefSeq" id="WP_252673579.1">
    <property type="nucleotide sequence ID" value="NZ_CP099547.1"/>
</dbReference>
<evidence type="ECO:0000313" key="3">
    <source>
        <dbReference type="Proteomes" id="UP001056109"/>
    </source>
</evidence>
<sequence>MLRTSRKPGERRDAQEIITRMLASNAIATIVIFGVVSIGAFFAGYERWSLSIAYSAGVLLALEALTALFSLLRFPRLNSGIVMVFGYVVKIIVIAVMMAAVSSVPILDLRVVGLGFMCGIIINLVTTTWVIIKEDGPNIDVDV</sequence>
<evidence type="ECO:0000313" key="2">
    <source>
        <dbReference type="EMBL" id="USR79714.1"/>
    </source>
</evidence>
<organism evidence="2 3">
    <name type="scientific">Arcanobacterium pinnipediorum</name>
    <dbReference type="NCBI Taxonomy" id="1503041"/>
    <lineage>
        <taxon>Bacteria</taxon>
        <taxon>Bacillati</taxon>
        <taxon>Actinomycetota</taxon>
        <taxon>Actinomycetes</taxon>
        <taxon>Actinomycetales</taxon>
        <taxon>Actinomycetaceae</taxon>
        <taxon>Arcanobacterium</taxon>
    </lineage>
</organism>
<evidence type="ECO:0008006" key="4">
    <source>
        <dbReference type="Google" id="ProtNLM"/>
    </source>
</evidence>
<keyword evidence="3" id="KW-1185">Reference proteome</keyword>
<dbReference type="Proteomes" id="UP001056109">
    <property type="component" value="Chromosome"/>
</dbReference>
<accession>A0ABY5AHP4</accession>
<gene>
    <name evidence="2" type="ORF">NG665_01615</name>
</gene>